<organism evidence="1 2">
    <name type="scientific">Bacteroides thetaiotaomicron</name>
    <dbReference type="NCBI Taxonomy" id="818"/>
    <lineage>
        <taxon>Bacteria</taxon>
        <taxon>Pseudomonadati</taxon>
        <taxon>Bacteroidota</taxon>
        <taxon>Bacteroidia</taxon>
        <taxon>Bacteroidales</taxon>
        <taxon>Bacteroidaceae</taxon>
        <taxon>Bacteroides</taxon>
    </lineage>
</organism>
<dbReference type="Proteomes" id="UP000460317">
    <property type="component" value="Unassembled WGS sequence"/>
</dbReference>
<dbReference type="AlphaFoldDB" id="A0A7J5JSB5"/>
<name>A0A7J5JSB5_BACT4</name>
<gene>
    <name evidence="1" type="ORF">GAN93_05625</name>
</gene>
<dbReference type="InterPro" id="IPR011042">
    <property type="entry name" value="6-blade_b-propeller_TolB-like"/>
</dbReference>
<comment type="caution">
    <text evidence="1">The sequence shown here is derived from an EMBL/GenBank/DDBJ whole genome shotgun (WGS) entry which is preliminary data.</text>
</comment>
<evidence type="ECO:0000313" key="1">
    <source>
        <dbReference type="EMBL" id="KAB4454326.1"/>
    </source>
</evidence>
<dbReference type="SUPFAM" id="SSF101908">
    <property type="entry name" value="Putative isomerase YbhE"/>
    <property type="match status" value="1"/>
</dbReference>
<evidence type="ECO:0000313" key="2">
    <source>
        <dbReference type="Proteomes" id="UP000460317"/>
    </source>
</evidence>
<proteinExistence type="predicted"/>
<dbReference type="Pfam" id="PF17170">
    <property type="entry name" value="DUF5128"/>
    <property type="match status" value="1"/>
</dbReference>
<protein>
    <submittedName>
        <fullName evidence="1">6-bladed beta-propeller</fullName>
    </submittedName>
</protein>
<dbReference type="Gene3D" id="2.120.10.30">
    <property type="entry name" value="TolB, C-terminal domain"/>
    <property type="match status" value="1"/>
</dbReference>
<accession>A0A7J5JSB5</accession>
<sequence>MKVKYLLIKLNYTKHMKYLMIIAYILVSCSTKSTNNSTKNDEQNLIVIDVTKKHPEKIVYAQDIADIEYIPLETNDSTLIDRRKPDVVSEQYIVYHNQNGQVLVFNRQGKRLYSFNRTGGGPEEYDSIDEIVLDEKKKELYITNCELNTKIYVYSIDGTFKRKLDLLTKHAPTCLMNYDKDYLFCYNSYCMDTPDNILIEDDIKKRDNPYFFISKHTGEITPLKYSIPNRIVNRSYHVRKDKSGIQGSFQINIYPLIQNTSNIMITEFADDTLYSLKNKKLYPIMIKKPSAHKMTPPILVGVDLITNRYIFINTVEKNPNEGRLKQTSMVYDKQSADFYQLNLLNKDCSYKRFINMYGSELLHNTGISSMGAEYLLQDYKAGKLQGELKQIASKLKEDDNPILMLIKFKR</sequence>
<dbReference type="PROSITE" id="PS51257">
    <property type="entry name" value="PROKAR_LIPOPROTEIN"/>
    <property type="match status" value="1"/>
</dbReference>
<reference evidence="1 2" key="1">
    <citation type="journal article" date="2019" name="Nat. Med.">
        <title>A library of human gut bacterial isolates paired with longitudinal multiomics data enables mechanistic microbiome research.</title>
        <authorList>
            <person name="Poyet M."/>
            <person name="Groussin M."/>
            <person name="Gibbons S.M."/>
            <person name="Avila-Pacheco J."/>
            <person name="Jiang X."/>
            <person name="Kearney S.M."/>
            <person name="Perrotta A.R."/>
            <person name="Berdy B."/>
            <person name="Zhao S."/>
            <person name="Lieberman T.D."/>
            <person name="Swanson P.K."/>
            <person name="Smith M."/>
            <person name="Roesemann S."/>
            <person name="Alexander J.E."/>
            <person name="Rich S.A."/>
            <person name="Livny J."/>
            <person name="Vlamakis H."/>
            <person name="Clish C."/>
            <person name="Bullock K."/>
            <person name="Deik A."/>
            <person name="Scott J."/>
            <person name="Pierce K.A."/>
            <person name="Xavier R.J."/>
            <person name="Alm E.J."/>
        </authorList>
    </citation>
    <scope>NUCLEOTIDE SEQUENCE [LARGE SCALE GENOMIC DNA]</scope>
    <source>
        <strain evidence="1 2">BIOML-A165</strain>
    </source>
</reference>
<dbReference type="EMBL" id="WCSB01000003">
    <property type="protein sequence ID" value="KAB4454326.1"/>
    <property type="molecule type" value="Genomic_DNA"/>
</dbReference>